<evidence type="ECO:0008006" key="3">
    <source>
        <dbReference type="Google" id="ProtNLM"/>
    </source>
</evidence>
<reference evidence="1 2" key="1">
    <citation type="submission" date="2019-12" db="EMBL/GenBank/DDBJ databases">
        <authorList>
            <person name="Wolfe R."/>
            <person name="Danczak R."/>
            <person name="Wilkins M."/>
        </authorList>
    </citation>
    <scope>NUCLEOTIDE SEQUENCE [LARGE SCALE GENOMIC DNA]</scope>
    <source>
        <strain evidence="1">X2_MaxBin.013</strain>
    </source>
</reference>
<evidence type="ECO:0000313" key="1">
    <source>
        <dbReference type="EMBL" id="KAF0134816.1"/>
    </source>
</evidence>
<dbReference type="Proteomes" id="UP000488506">
    <property type="component" value="Unassembled WGS sequence"/>
</dbReference>
<comment type="caution">
    <text evidence="1">The sequence shown here is derived from an EMBL/GenBank/DDBJ whole genome shotgun (WGS) entry which is preliminary data.</text>
</comment>
<dbReference type="EMBL" id="WPAF01000004">
    <property type="protein sequence ID" value="KAF0134816.1"/>
    <property type="molecule type" value="Genomic_DNA"/>
</dbReference>
<name>A0A833L1W7_UNCSA</name>
<dbReference type="AlphaFoldDB" id="A0A833L1W7"/>
<gene>
    <name evidence="1" type="ORF">FD145_384</name>
</gene>
<proteinExistence type="predicted"/>
<dbReference type="Gene3D" id="1.20.120.330">
    <property type="entry name" value="Nucleotidyltransferases domain 2"/>
    <property type="match status" value="1"/>
</dbReference>
<evidence type="ECO:0000313" key="2">
    <source>
        <dbReference type="Proteomes" id="UP000488506"/>
    </source>
</evidence>
<organism evidence="1 2">
    <name type="scientific">Candidatus Saganbacteria bacterium</name>
    <dbReference type="NCBI Taxonomy" id="2575572"/>
    <lineage>
        <taxon>Bacteria</taxon>
        <taxon>Bacillati</taxon>
        <taxon>Saganbacteria</taxon>
    </lineage>
</organism>
<protein>
    <recommendedName>
        <fullName evidence="3">HEPN domain-containing protein</fullName>
    </recommendedName>
</protein>
<sequence length="135" mass="15473">MNFEERYFNRFNFDKSQTKKHLANALKDIQIAKTDKILDVKFTYAYSALLKTGIALLSHHQIKAKSIPGHHVKIIEKLAEILNDDSINDIGNAMRLKRNIGMYSGGIEITEKECCEFIDFVSNVISKVKIIIYSH</sequence>
<accession>A0A833L1W7</accession>